<dbReference type="InterPro" id="IPR012281">
    <property type="entry name" value="Phospholipid_synth_PlsX-like"/>
</dbReference>
<keyword evidence="6 10" id="KW-0594">Phospholipid biosynthesis</keyword>
<evidence type="ECO:0000256" key="9">
    <source>
        <dbReference type="ARBA" id="ARBA00046608"/>
    </source>
</evidence>
<gene>
    <name evidence="10 11" type="primary">plsX</name>
    <name evidence="11" type="ORF">JBF11_02840</name>
</gene>
<evidence type="ECO:0000256" key="4">
    <source>
        <dbReference type="ARBA" id="ARBA00022679"/>
    </source>
</evidence>
<comment type="pathway">
    <text evidence="10">Lipid metabolism; phospholipid metabolism.</text>
</comment>
<name>A0ABY5Y4G2_9BACT</name>
<organism evidence="11 12">
    <name type="scientific">Taurinivorans muris</name>
    <dbReference type="NCBI Taxonomy" id="2787751"/>
    <lineage>
        <taxon>Bacteria</taxon>
        <taxon>Pseudomonadati</taxon>
        <taxon>Thermodesulfobacteriota</taxon>
        <taxon>Desulfovibrionia</taxon>
        <taxon>Desulfovibrionales</taxon>
        <taxon>Desulfovibrionaceae</taxon>
        <taxon>Taurinivorans</taxon>
    </lineage>
</organism>
<comment type="subunit">
    <text evidence="9 10">Homodimer. Probably interacts with PlsY.</text>
</comment>
<evidence type="ECO:0000313" key="11">
    <source>
        <dbReference type="EMBL" id="UWX06267.1"/>
    </source>
</evidence>
<comment type="similarity">
    <text evidence="10">Belongs to the PlsX family.</text>
</comment>
<evidence type="ECO:0000256" key="6">
    <source>
        <dbReference type="ARBA" id="ARBA00023209"/>
    </source>
</evidence>
<dbReference type="Gene3D" id="3.40.718.10">
    <property type="entry name" value="Isopropylmalate Dehydrogenase"/>
    <property type="match status" value="1"/>
</dbReference>
<sequence length="348" mass="36964">MKNSNILAVDAMGGDFGPSVVVPGALKAGQKCGAKILLVGIESAIQEVLDTLPDDLKTVDFSIVHASQVVDMHEKPSDILRQKKDSSIQVACRLVKDGKAHSVISAGHSGACVACGMFIIGRISGVERPCLATIMPTKTTPRLVLDVGANVECKPHHLFQFALMGSAFAKDILGYEEPSVGILSIGEEEGKGTCTVKEAYDLLKVAHNINFVGNVEGRDIFIGNVDVIVCDGFVGNIALKLSEGLALSLFDILKKELLGNGLLPKIGAFLAKKAFKNLAKKIDYAEYGAAPLLGLQGSSFVCHGASNSRAIENAVLMANTYLEKGTHNRLLANLKENEELTSYARSSV</sequence>
<keyword evidence="11" id="KW-0012">Acyltransferase</keyword>
<dbReference type="PANTHER" id="PTHR30100:SF1">
    <property type="entry name" value="PHOSPHATE ACYLTRANSFERASE"/>
    <property type="match status" value="1"/>
</dbReference>
<comment type="subcellular location">
    <subcellularLocation>
        <location evidence="10">Cytoplasm</location>
    </subcellularLocation>
    <text evidence="10">Associated with the membrane possibly through PlsY.</text>
</comment>
<dbReference type="HAMAP" id="MF_00019">
    <property type="entry name" value="PlsX"/>
    <property type="match status" value="1"/>
</dbReference>
<keyword evidence="12" id="KW-1185">Reference proteome</keyword>
<dbReference type="NCBIfam" id="TIGR00182">
    <property type="entry name" value="plsX"/>
    <property type="match status" value="1"/>
</dbReference>
<dbReference type="GO" id="GO:0016746">
    <property type="term" value="F:acyltransferase activity"/>
    <property type="evidence" value="ECO:0007669"/>
    <property type="project" value="UniProtKB-KW"/>
</dbReference>
<dbReference type="EC" id="2.3.1.274" evidence="8 10"/>
<dbReference type="InterPro" id="IPR003664">
    <property type="entry name" value="FA_synthesis"/>
</dbReference>
<keyword evidence="7 10" id="KW-1208">Phospholipid metabolism</keyword>
<reference evidence="11" key="1">
    <citation type="submission" date="2020-12" db="EMBL/GenBank/DDBJ databases">
        <title>Taurinivorans muris gen. nov., sp. nov., fundamental and realized metabolic niche of a ubiquitous sulfidogenic bacterium in the murine intestine.</title>
        <authorList>
            <person name="Ye H."/>
            <person name="Hanson B.T."/>
            <person name="Loy A."/>
        </authorList>
    </citation>
    <scope>NUCLEOTIDE SEQUENCE</scope>
    <source>
        <strain evidence="11">LT0009</strain>
    </source>
</reference>
<keyword evidence="4 10" id="KW-0808">Transferase</keyword>
<evidence type="ECO:0000256" key="1">
    <source>
        <dbReference type="ARBA" id="ARBA00001232"/>
    </source>
</evidence>
<keyword evidence="2 10" id="KW-0963">Cytoplasm</keyword>
<dbReference type="PIRSF" id="PIRSF002465">
    <property type="entry name" value="Phsphlp_syn_PlsX"/>
    <property type="match status" value="1"/>
</dbReference>
<dbReference type="RefSeq" id="WP_334315870.1">
    <property type="nucleotide sequence ID" value="NZ_CP065938.1"/>
</dbReference>
<dbReference type="EMBL" id="CP065938">
    <property type="protein sequence ID" value="UWX06267.1"/>
    <property type="molecule type" value="Genomic_DNA"/>
</dbReference>
<keyword evidence="3 10" id="KW-0444">Lipid biosynthesis</keyword>
<keyword evidence="5 10" id="KW-0443">Lipid metabolism</keyword>
<proteinExistence type="inferred from homology"/>
<dbReference type="PANTHER" id="PTHR30100">
    <property type="entry name" value="FATTY ACID/PHOSPHOLIPID SYNTHESIS PROTEIN PLSX"/>
    <property type="match status" value="1"/>
</dbReference>
<comment type="catalytic activity">
    <reaction evidence="1 10">
        <text>a fatty acyl-[ACP] + phosphate = an acyl phosphate + holo-[ACP]</text>
        <dbReference type="Rhea" id="RHEA:42292"/>
        <dbReference type="Rhea" id="RHEA-COMP:9685"/>
        <dbReference type="Rhea" id="RHEA-COMP:14125"/>
        <dbReference type="ChEBI" id="CHEBI:43474"/>
        <dbReference type="ChEBI" id="CHEBI:59918"/>
        <dbReference type="ChEBI" id="CHEBI:64479"/>
        <dbReference type="ChEBI" id="CHEBI:138651"/>
        <dbReference type="EC" id="2.3.1.274"/>
    </reaction>
</comment>
<protein>
    <recommendedName>
        <fullName evidence="8 10">Phosphate acyltransferase</fullName>
        <ecNumber evidence="8 10">2.3.1.274</ecNumber>
    </recommendedName>
    <alternativeName>
        <fullName evidence="10">Acyl-ACP phosphotransacylase</fullName>
    </alternativeName>
    <alternativeName>
        <fullName evidence="10">Acyl-[acyl-carrier-protein]--phosphate acyltransferase</fullName>
    </alternativeName>
    <alternativeName>
        <fullName evidence="10">Phosphate-acyl-ACP acyltransferase</fullName>
    </alternativeName>
</protein>
<dbReference type="SUPFAM" id="SSF53659">
    <property type="entry name" value="Isocitrate/Isopropylmalate dehydrogenase-like"/>
    <property type="match status" value="1"/>
</dbReference>
<evidence type="ECO:0000256" key="5">
    <source>
        <dbReference type="ARBA" id="ARBA00023098"/>
    </source>
</evidence>
<evidence type="ECO:0000256" key="3">
    <source>
        <dbReference type="ARBA" id="ARBA00022516"/>
    </source>
</evidence>
<accession>A0ABY5Y4G2</accession>
<comment type="function">
    <text evidence="10">Catalyzes the reversible formation of acyl-phosphate (acyl-PO(4)) from acyl-[acyl-carrier-protein] (acyl-ACP). This enzyme utilizes acyl-ACP as fatty acyl donor, but not acyl-CoA.</text>
</comment>
<dbReference type="Pfam" id="PF02504">
    <property type="entry name" value="FA_synthesis"/>
    <property type="match status" value="1"/>
</dbReference>
<evidence type="ECO:0000256" key="2">
    <source>
        <dbReference type="ARBA" id="ARBA00022490"/>
    </source>
</evidence>
<evidence type="ECO:0000256" key="7">
    <source>
        <dbReference type="ARBA" id="ARBA00023264"/>
    </source>
</evidence>
<dbReference type="Proteomes" id="UP001058120">
    <property type="component" value="Chromosome"/>
</dbReference>
<evidence type="ECO:0000313" key="12">
    <source>
        <dbReference type="Proteomes" id="UP001058120"/>
    </source>
</evidence>
<evidence type="ECO:0000256" key="8">
    <source>
        <dbReference type="ARBA" id="ARBA00024069"/>
    </source>
</evidence>
<evidence type="ECO:0000256" key="10">
    <source>
        <dbReference type="HAMAP-Rule" id="MF_00019"/>
    </source>
</evidence>